<evidence type="ECO:0000256" key="1">
    <source>
        <dbReference type="SAM" id="SignalP"/>
    </source>
</evidence>
<protein>
    <recommendedName>
        <fullName evidence="4">CBM-cenC domain-containing protein</fullName>
    </recommendedName>
</protein>
<comment type="caution">
    <text evidence="2">The sequence shown here is derived from an EMBL/GenBank/DDBJ whole genome shotgun (WGS) entry which is preliminary data.</text>
</comment>
<feature type="chain" id="PRO_5037264341" description="CBM-cenC domain-containing protein" evidence="1">
    <location>
        <begin position="24"/>
        <end position="395"/>
    </location>
</feature>
<dbReference type="Proteomes" id="UP000646426">
    <property type="component" value="Unassembled WGS sequence"/>
</dbReference>
<dbReference type="Gene3D" id="2.60.120.260">
    <property type="entry name" value="Galactose-binding domain-like"/>
    <property type="match status" value="1"/>
</dbReference>
<proteinExistence type="predicted"/>
<dbReference type="AlphaFoldDB" id="A0A918W761"/>
<gene>
    <name evidence="2" type="ORF">GCM10007067_07030</name>
</gene>
<feature type="signal peptide" evidence="1">
    <location>
        <begin position="1"/>
        <end position="23"/>
    </location>
</feature>
<evidence type="ECO:0000313" key="3">
    <source>
        <dbReference type="Proteomes" id="UP000646426"/>
    </source>
</evidence>
<reference evidence="2" key="2">
    <citation type="submission" date="2020-09" db="EMBL/GenBank/DDBJ databases">
        <authorList>
            <person name="Sun Q."/>
            <person name="Kim S."/>
        </authorList>
    </citation>
    <scope>NUCLEOTIDE SEQUENCE</scope>
    <source>
        <strain evidence="2">KCTC 23077</strain>
    </source>
</reference>
<keyword evidence="1" id="KW-0732">Signal</keyword>
<dbReference type="EMBL" id="BMYD01000001">
    <property type="protein sequence ID" value="GHA72994.1"/>
    <property type="molecule type" value="Genomic_DNA"/>
</dbReference>
<evidence type="ECO:0000313" key="2">
    <source>
        <dbReference type="EMBL" id="GHA72994.1"/>
    </source>
</evidence>
<name>A0A918W761_9GAMM</name>
<organism evidence="2 3">
    <name type="scientific">Cognatilysobacter bugurensis</name>
    <dbReference type="NCBI Taxonomy" id="543356"/>
    <lineage>
        <taxon>Bacteria</taxon>
        <taxon>Pseudomonadati</taxon>
        <taxon>Pseudomonadota</taxon>
        <taxon>Gammaproteobacteria</taxon>
        <taxon>Lysobacterales</taxon>
        <taxon>Lysobacteraceae</taxon>
        <taxon>Cognatilysobacter</taxon>
    </lineage>
</organism>
<evidence type="ECO:0008006" key="4">
    <source>
        <dbReference type="Google" id="ProtNLM"/>
    </source>
</evidence>
<sequence length="395" mass="41636">MRSGITPLRIALATLGTAAFAGAAWQVARHDTALGTPHGADRLIAQIDADPALAPDEPALAREMLRTRPIDGRAYRVLAQHADTPAQRDALLAAAVATAPRDALARGLAAERALLLEDFDAALEHVDALMRTAPESRTAVLATLLPHLAVPAIRDAFLKRLAFDPPWRDALARALPDAAVPADGALALLDAQAKQLTPSDAELRARIAVLERSGDYAAARAAWVAAQSTNPQGSTTTAHVYDGGFEAPHTEGGYGWRLNPPPGIGVAITAHDAHAGQGALAIRFDGRPVALGGIQQTLALPAGRYTFEAVSTNNVDTARPFEWQLACSAADGAAVAVMRAALPAQAEWQRSQATFDIAPACPQQTLRLVHRTRNIAERAVRGTLVVDGIRIIPMP</sequence>
<accession>A0A918W761</accession>
<reference evidence="2" key="1">
    <citation type="journal article" date="2014" name="Int. J. Syst. Evol. Microbiol.">
        <title>Complete genome sequence of Corynebacterium casei LMG S-19264T (=DSM 44701T), isolated from a smear-ripened cheese.</title>
        <authorList>
            <consortium name="US DOE Joint Genome Institute (JGI-PGF)"/>
            <person name="Walter F."/>
            <person name="Albersmeier A."/>
            <person name="Kalinowski J."/>
            <person name="Ruckert C."/>
        </authorList>
    </citation>
    <scope>NUCLEOTIDE SEQUENCE</scope>
    <source>
        <strain evidence="2">KCTC 23077</strain>
    </source>
</reference>
<keyword evidence="3" id="KW-1185">Reference proteome</keyword>